<name>A0A6J4MWW9_9ACTN</name>
<evidence type="ECO:0000256" key="3">
    <source>
        <dbReference type="ARBA" id="ARBA00023125"/>
    </source>
</evidence>
<keyword evidence="4" id="KW-0804">Transcription</keyword>
<dbReference type="PANTHER" id="PTHR30385:SF4">
    <property type="entry name" value="RNA POLYMERASE SIGMA-E FACTOR"/>
    <property type="match status" value="1"/>
</dbReference>
<dbReference type="CDD" id="cd06171">
    <property type="entry name" value="Sigma70_r4"/>
    <property type="match status" value="1"/>
</dbReference>
<feature type="domain" description="RNA polymerase sigma-70" evidence="5">
    <location>
        <begin position="79"/>
        <end position="92"/>
    </location>
</feature>
<dbReference type="AlphaFoldDB" id="A0A6J4MWW9"/>
<dbReference type="Gene3D" id="1.20.140.160">
    <property type="match status" value="1"/>
</dbReference>
<dbReference type="InterPro" id="IPR014284">
    <property type="entry name" value="RNA_pol_sigma-70_dom"/>
</dbReference>
<dbReference type="Pfam" id="PF04545">
    <property type="entry name" value="Sigma70_r4"/>
    <property type="match status" value="1"/>
</dbReference>
<keyword evidence="2" id="KW-0731">Sigma factor</keyword>
<evidence type="ECO:0000313" key="6">
    <source>
        <dbReference type="EMBL" id="CAA9368886.1"/>
    </source>
</evidence>
<dbReference type="GO" id="GO:0003677">
    <property type="term" value="F:DNA binding"/>
    <property type="evidence" value="ECO:0007669"/>
    <property type="project" value="UniProtKB-KW"/>
</dbReference>
<dbReference type="GO" id="GO:0006352">
    <property type="term" value="P:DNA-templated transcription initiation"/>
    <property type="evidence" value="ECO:0007669"/>
    <property type="project" value="InterPro"/>
</dbReference>
<sequence length="275" mass="30647">MGAHTGGQAVDTAEDEMLPDLTGFEQVRSRSSALFGVLQDHDCPAMERALARDELVHLHLPLVEHCARRFRNRGEPFEDLVQVGTIGLIKAVDRFETDRGVEFSTYATPTVIGEIKRHFRDKGWAIRVPRRLQELRMQIATATGELTQRLGRSPTPRELAEAIGCTVEEIMEGIESSHAYATLSLDASDDGDDGPPSMLASLGIPDANLEHVEIRESIKPLLEGLGEREKRILLLRFFRNMTQSQIAEEIGVSQMHVSRLLSRTLAQLRVSLESD</sequence>
<proteinExistence type="predicted"/>
<dbReference type="NCBIfam" id="TIGR02937">
    <property type="entry name" value="sigma70-ECF"/>
    <property type="match status" value="1"/>
</dbReference>
<evidence type="ECO:0000259" key="5">
    <source>
        <dbReference type="PROSITE" id="PS00715"/>
    </source>
</evidence>
<organism evidence="6">
    <name type="scientific">uncultured Nocardioides sp</name>
    <dbReference type="NCBI Taxonomy" id="198441"/>
    <lineage>
        <taxon>Bacteria</taxon>
        <taxon>Bacillati</taxon>
        <taxon>Actinomycetota</taxon>
        <taxon>Actinomycetes</taxon>
        <taxon>Propionibacteriales</taxon>
        <taxon>Nocardioidaceae</taxon>
        <taxon>Nocardioides</taxon>
        <taxon>environmental samples</taxon>
    </lineage>
</organism>
<dbReference type="InterPro" id="IPR007630">
    <property type="entry name" value="RNA_pol_sigma70_r4"/>
</dbReference>
<keyword evidence="3" id="KW-0238">DNA-binding</keyword>
<dbReference type="InterPro" id="IPR007627">
    <property type="entry name" value="RNA_pol_sigma70_r2"/>
</dbReference>
<dbReference type="GO" id="GO:0016987">
    <property type="term" value="F:sigma factor activity"/>
    <property type="evidence" value="ECO:0007669"/>
    <property type="project" value="UniProtKB-KW"/>
</dbReference>
<accession>A0A6J4MWW9</accession>
<evidence type="ECO:0000256" key="1">
    <source>
        <dbReference type="ARBA" id="ARBA00023015"/>
    </source>
</evidence>
<dbReference type="SUPFAM" id="SSF88659">
    <property type="entry name" value="Sigma3 and sigma4 domains of RNA polymerase sigma factors"/>
    <property type="match status" value="2"/>
</dbReference>
<evidence type="ECO:0000256" key="2">
    <source>
        <dbReference type="ARBA" id="ARBA00023082"/>
    </source>
</evidence>
<dbReference type="PANTHER" id="PTHR30385">
    <property type="entry name" value="SIGMA FACTOR F FLAGELLAR"/>
    <property type="match status" value="1"/>
</dbReference>
<dbReference type="PROSITE" id="PS00715">
    <property type="entry name" value="SIGMA70_1"/>
    <property type="match status" value="1"/>
</dbReference>
<protein>
    <submittedName>
        <fullName evidence="6">RNA polymerase sigma factor SigB</fullName>
    </submittedName>
</protein>
<reference evidence="6" key="1">
    <citation type="submission" date="2020-02" db="EMBL/GenBank/DDBJ databases">
        <authorList>
            <person name="Meier V. D."/>
        </authorList>
    </citation>
    <scope>NUCLEOTIDE SEQUENCE</scope>
    <source>
        <strain evidence="6">AVDCRST_MAG32</strain>
    </source>
</reference>
<dbReference type="InterPro" id="IPR013324">
    <property type="entry name" value="RNA_pol_sigma_r3/r4-like"/>
</dbReference>
<dbReference type="EMBL" id="CADCUM010000018">
    <property type="protein sequence ID" value="CAA9368886.1"/>
    <property type="molecule type" value="Genomic_DNA"/>
</dbReference>
<dbReference type="InterPro" id="IPR000943">
    <property type="entry name" value="RNA_pol_sigma70"/>
</dbReference>
<gene>
    <name evidence="6" type="ORF">AVDCRST_MAG32-374</name>
</gene>
<dbReference type="Pfam" id="PF04539">
    <property type="entry name" value="Sigma70_r3"/>
    <property type="match status" value="1"/>
</dbReference>
<dbReference type="PRINTS" id="PR00046">
    <property type="entry name" value="SIGMA70FCT"/>
</dbReference>
<dbReference type="InterPro" id="IPR007624">
    <property type="entry name" value="RNA_pol_sigma70_r3"/>
</dbReference>
<dbReference type="SUPFAM" id="SSF88946">
    <property type="entry name" value="Sigma2 domain of RNA polymerase sigma factors"/>
    <property type="match status" value="1"/>
</dbReference>
<dbReference type="Gene3D" id="1.20.120.1810">
    <property type="match status" value="1"/>
</dbReference>
<dbReference type="InterPro" id="IPR014322">
    <property type="entry name" value="RNA_pol_sigma-B/F/G"/>
</dbReference>
<evidence type="ECO:0000256" key="4">
    <source>
        <dbReference type="ARBA" id="ARBA00023163"/>
    </source>
</evidence>
<dbReference type="InterPro" id="IPR013325">
    <property type="entry name" value="RNA_pol_sigma_r2"/>
</dbReference>
<keyword evidence="1" id="KW-0805">Transcription regulation</keyword>
<dbReference type="NCBIfam" id="TIGR02980">
    <property type="entry name" value="SigBFG"/>
    <property type="match status" value="1"/>
</dbReference>
<dbReference type="Pfam" id="PF04542">
    <property type="entry name" value="Sigma70_r2"/>
    <property type="match status" value="1"/>
</dbReference>